<protein>
    <submittedName>
        <fullName evidence="2">Uncharacterized protein</fullName>
    </submittedName>
</protein>
<dbReference type="AlphaFoldDB" id="A0A9W7W2N7"/>
<organism evidence="2 3">
    <name type="scientific">Teratosphaeria destructans</name>
    <dbReference type="NCBI Taxonomy" id="418781"/>
    <lineage>
        <taxon>Eukaryota</taxon>
        <taxon>Fungi</taxon>
        <taxon>Dikarya</taxon>
        <taxon>Ascomycota</taxon>
        <taxon>Pezizomycotina</taxon>
        <taxon>Dothideomycetes</taxon>
        <taxon>Dothideomycetidae</taxon>
        <taxon>Mycosphaerellales</taxon>
        <taxon>Teratosphaeriaceae</taxon>
        <taxon>Teratosphaeria</taxon>
    </lineage>
</organism>
<keyword evidence="1" id="KW-0812">Transmembrane</keyword>
<reference evidence="2 3" key="1">
    <citation type="journal article" date="2018" name="IMA Fungus">
        <title>IMA Genome-F 10: Nine draft genome sequences of Claviceps purpurea s.lat., including C. arundinis, C. humidiphila, and C. cf. spartinae, pseudomolecules for the pitch canker pathogen Fusarium circinatum, draft genome of Davidsoniella eucalypti, Grosmannia galeiformis, Quambalaria eucalypti, and Teratosphaeria destructans.</title>
        <authorList>
            <person name="Wingfield B.D."/>
            <person name="Liu M."/>
            <person name="Nguyen H.D."/>
            <person name="Lane F.A."/>
            <person name="Morgan S.W."/>
            <person name="De Vos L."/>
            <person name="Wilken P.M."/>
            <person name="Duong T.A."/>
            <person name="Aylward J."/>
            <person name="Coetzee M.P."/>
            <person name="Dadej K."/>
            <person name="De Beer Z.W."/>
            <person name="Findlay W."/>
            <person name="Havenga M."/>
            <person name="Kolarik M."/>
            <person name="Menzies J.G."/>
            <person name="Naidoo K."/>
            <person name="Pochopski O."/>
            <person name="Shoukouhi P."/>
            <person name="Santana Q.C."/>
            <person name="Seifert K.A."/>
            <person name="Soal N."/>
            <person name="Steenkamp E.T."/>
            <person name="Tatham C.T."/>
            <person name="van der Nest M.A."/>
            <person name="Wingfield M.J."/>
        </authorList>
    </citation>
    <scope>NUCLEOTIDE SEQUENCE [LARGE SCALE GENOMIC DNA]</scope>
    <source>
        <strain evidence="2">CMW44962</strain>
    </source>
</reference>
<dbReference type="Proteomes" id="UP001138500">
    <property type="component" value="Unassembled WGS sequence"/>
</dbReference>
<gene>
    <name evidence="2" type="ORF">Tdes44962_MAKER09563</name>
</gene>
<reference evidence="2 3" key="2">
    <citation type="journal article" date="2021" name="Curr. Genet.">
        <title>Genetic response to nitrogen starvation in the aggressive Eucalyptus foliar pathogen Teratosphaeria destructans.</title>
        <authorList>
            <person name="Havenga M."/>
            <person name="Wingfield B.D."/>
            <person name="Wingfield M.J."/>
            <person name="Dreyer L.L."/>
            <person name="Roets F."/>
            <person name="Aylward J."/>
        </authorList>
    </citation>
    <scope>NUCLEOTIDE SEQUENCE [LARGE SCALE GENOMIC DNA]</scope>
    <source>
        <strain evidence="2">CMW44962</strain>
    </source>
</reference>
<proteinExistence type="predicted"/>
<keyword evidence="3" id="KW-1185">Reference proteome</keyword>
<sequence length="499" mass="56260">MPGFRLQLPRLTIGGLDVTRAIVWIAGHLSPCVLLLSCIALVVWRPWQCEGEPRTRWIRSSTHQTLLTARLSASEPSSPSESIDPACLARHYNHSLAAAIQHGQFAFANSTALAQLASHIPERSLDWLGTPPIIGRDTESGTGSVFSLAQDREAVKFRSSFSSRLHDATVLLGMADLKYPYLLWSHVEEPEWRQGVEFQGASMDLLQSLREEASSSSLSLTQLGRPSRLSRMLQSLSHANDTCNRLIKFRVLPAQKVIHEFHEVLDQRDKDLQRDLRSIVRQHRMLRQDQTLSQIVTCLEPNMQSKLDQIIQDRAVSSLYRAIAHVLSGQLGAIDLQCKDNADFLAALEDYWVAQRDSQRDGVLTILLPPDLPAVFAASQFQTYYDEFVEPFGRRLTRAGTRGGDLAACDFAEEHWNGRECSCPGVPDVPATDRERTEKLSWWRALLTTDSDLERQLIWRPLWELRGVKWLYRTSGSVRDTATELGKCLVAHCHHLRSG</sequence>
<evidence type="ECO:0000256" key="1">
    <source>
        <dbReference type="SAM" id="Phobius"/>
    </source>
</evidence>
<name>A0A9W7W2N7_9PEZI</name>
<feature type="transmembrane region" description="Helical" evidence="1">
    <location>
        <begin position="21"/>
        <end position="44"/>
    </location>
</feature>
<comment type="caution">
    <text evidence="2">The sequence shown here is derived from an EMBL/GenBank/DDBJ whole genome shotgun (WGS) entry which is preliminary data.</text>
</comment>
<dbReference type="EMBL" id="RIBY02001846">
    <property type="protein sequence ID" value="KAH9827886.1"/>
    <property type="molecule type" value="Genomic_DNA"/>
</dbReference>
<keyword evidence="1" id="KW-0472">Membrane</keyword>
<evidence type="ECO:0000313" key="2">
    <source>
        <dbReference type="EMBL" id="KAH9827886.1"/>
    </source>
</evidence>
<accession>A0A9W7W2N7</accession>
<evidence type="ECO:0000313" key="3">
    <source>
        <dbReference type="Proteomes" id="UP001138500"/>
    </source>
</evidence>
<keyword evidence="1" id="KW-1133">Transmembrane helix</keyword>